<sequence>MSGKDAGSDAENHAGDTGGDGDAGAGPDEPTAHDATAHEATAHEATAHEATAHEATANEATVHEVAVHYDEPGATLWRLGLGPALAALGFVTELILGQPPHWLMWIITGAGLLWLNGLWVFARRKFLRVRVTDTELVQGTETLPIADIAAVLTREPRPGTRVLGGGQTVPRRYEAVELKLAGRKHVLAWSQDTETFTAALHTAMRNSRRD</sequence>
<reference evidence="3 4" key="1">
    <citation type="journal article" date="2019" name="Int. J. Syst. Evol. Microbiol.">
        <title>The Global Catalogue of Microorganisms (GCM) 10K type strain sequencing project: providing services to taxonomists for standard genome sequencing and annotation.</title>
        <authorList>
            <consortium name="The Broad Institute Genomics Platform"/>
            <consortium name="The Broad Institute Genome Sequencing Center for Infectious Disease"/>
            <person name="Wu L."/>
            <person name="Ma J."/>
        </authorList>
    </citation>
    <scope>NUCLEOTIDE SEQUENCE [LARGE SCALE GENOMIC DNA]</scope>
    <source>
        <strain evidence="3 4">JCM 13022</strain>
    </source>
</reference>
<proteinExistence type="predicted"/>
<evidence type="ECO:0000256" key="1">
    <source>
        <dbReference type="SAM" id="MobiDB-lite"/>
    </source>
</evidence>
<keyword evidence="2" id="KW-0812">Transmembrane</keyword>
<evidence type="ECO:0008006" key="5">
    <source>
        <dbReference type="Google" id="ProtNLM"/>
    </source>
</evidence>
<organism evidence="3 4">
    <name type="scientific">Prauserella alba</name>
    <dbReference type="NCBI Taxonomy" id="176898"/>
    <lineage>
        <taxon>Bacteria</taxon>
        <taxon>Bacillati</taxon>
        <taxon>Actinomycetota</taxon>
        <taxon>Actinomycetes</taxon>
        <taxon>Pseudonocardiales</taxon>
        <taxon>Pseudonocardiaceae</taxon>
        <taxon>Prauserella</taxon>
    </lineage>
</organism>
<feature type="region of interest" description="Disordered" evidence="1">
    <location>
        <begin position="1"/>
        <end position="54"/>
    </location>
</feature>
<comment type="caution">
    <text evidence="3">The sequence shown here is derived from an EMBL/GenBank/DDBJ whole genome shotgun (WGS) entry which is preliminary data.</text>
</comment>
<feature type="compositionally biased region" description="Basic and acidic residues" evidence="1">
    <location>
        <begin position="30"/>
        <end position="52"/>
    </location>
</feature>
<evidence type="ECO:0000313" key="4">
    <source>
        <dbReference type="Proteomes" id="UP001500467"/>
    </source>
</evidence>
<accession>A0ABN1VDE4</accession>
<name>A0ABN1VDE4_9PSEU</name>
<dbReference type="RefSeq" id="WP_253858397.1">
    <property type="nucleotide sequence ID" value="NZ_BAAALM010000008.1"/>
</dbReference>
<dbReference type="Proteomes" id="UP001500467">
    <property type="component" value="Unassembled WGS sequence"/>
</dbReference>
<feature type="transmembrane region" description="Helical" evidence="2">
    <location>
        <begin position="76"/>
        <end position="96"/>
    </location>
</feature>
<feature type="transmembrane region" description="Helical" evidence="2">
    <location>
        <begin position="102"/>
        <end position="122"/>
    </location>
</feature>
<evidence type="ECO:0000313" key="3">
    <source>
        <dbReference type="EMBL" id="GAA1206333.1"/>
    </source>
</evidence>
<evidence type="ECO:0000256" key="2">
    <source>
        <dbReference type="SAM" id="Phobius"/>
    </source>
</evidence>
<keyword evidence="2" id="KW-1133">Transmembrane helix</keyword>
<keyword evidence="4" id="KW-1185">Reference proteome</keyword>
<protein>
    <recommendedName>
        <fullName evidence="5">DUF3093 domain-containing protein</fullName>
    </recommendedName>
</protein>
<dbReference type="EMBL" id="BAAALM010000008">
    <property type="protein sequence ID" value="GAA1206333.1"/>
    <property type="molecule type" value="Genomic_DNA"/>
</dbReference>
<feature type="compositionally biased region" description="Basic and acidic residues" evidence="1">
    <location>
        <begin position="1"/>
        <end position="14"/>
    </location>
</feature>
<keyword evidence="2" id="KW-0472">Membrane</keyword>
<gene>
    <name evidence="3" type="ORF">GCM10009675_26810</name>
</gene>